<accession>A0A7W8G0Z3</accession>
<feature type="transmembrane region" description="Helical" evidence="1">
    <location>
        <begin position="98"/>
        <end position="122"/>
    </location>
</feature>
<keyword evidence="3" id="KW-1185">Reference proteome</keyword>
<keyword evidence="2" id="KW-0808">Transferase</keyword>
<dbReference type="EMBL" id="JACHHP010000001">
    <property type="protein sequence ID" value="MBB5207140.1"/>
    <property type="molecule type" value="Genomic_DNA"/>
</dbReference>
<dbReference type="RefSeq" id="WP_183959651.1">
    <property type="nucleotide sequence ID" value="NZ_JACHHP010000001.1"/>
</dbReference>
<protein>
    <submittedName>
        <fullName evidence="2">Gpi18-like mannosyltransferase</fullName>
    </submittedName>
</protein>
<name>A0A7W8G0Z3_9GAMM</name>
<feature type="transmembrane region" description="Helical" evidence="1">
    <location>
        <begin position="28"/>
        <end position="48"/>
    </location>
</feature>
<dbReference type="AlphaFoldDB" id="A0A7W8G0Z3"/>
<sequence>MVLLVAVVAVAGVAAVWSGLSLVFRSNCAWMAVVTALDAALLLRLAAVPAGPARAGWAIAITLATVAVAWYLVSAAQIGLLMGFRPADAVWKISPGLAWLYGTTNFGWVDAAWLLGALGIAWRFGR</sequence>
<dbReference type="Proteomes" id="UP000521199">
    <property type="component" value="Unassembled WGS sequence"/>
</dbReference>
<organism evidence="2 3">
    <name type="scientific">Chiayiivirga flava</name>
    <dbReference type="NCBI Taxonomy" id="659595"/>
    <lineage>
        <taxon>Bacteria</taxon>
        <taxon>Pseudomonadati</taxon>
        <taxon>Pseudomonadota</taxon>
        <taxon>Gammaproteobacteria</taxon>
        <taxon>Lysobacterales</taxon>
        <taxon>Lysobacteraceae</taxon>
        <taxon>Chiayiivirga</taxon>
    </lineage>
</organism>
<dbReference type="GO" id="GO:0016757">
    <property type="term" value="F:glycosyltransferase activity"/>
    <property type="evidence" value="ECO:0007669"/>
    <property type="project" value="UniProtKB-KW"/>
</dbReference>
<reference evidence="2 3" key="1">
    <citation type="submission" date="2020-08" db="EMBL/GenBank/DDBJ databases">
        <title>Genomic Encyclopedia of Type Strains, Phase IV (KMG-IV): sequencing the most valuable type-strain genomes for metagenomic binning, comparative biology and taxonomic classification.</title>
        <authorList>
            <person name="Goeker M."/>
        </authorList>
    </citation>
    <scope>NUCLEOTIDE SEQUENCE [LARGE SCALE GENOMIC DNA]</scope>
    <source>
        <strain evidence="2 3">DSM 24163</strain>
    </source>
</reference>
<evidence type="ECO:0000313" key="2">
    <source>
        <dbReference type="EMBL" id="MBB5207140.1"/>
    </source>
</evidence>
<keyword evidence="2" id="KW-0328">Glycosyltransferase</keyword>
<evidence type="ECO:0000313" key="3">
    <source>
        <dbReference type="Proteomes" id="UP000521199"/>
    </source>
</evidence>
<feature type="transmembrane region" description="Helical" evidence="1">
    <location>
        <begin position="55"/>
        <end position="78"/>
    </location>
</feature>
<proteinExistence type="predicted"/>
<gene>
    <name evidence="2" type="ORF">HNQ52_000656</name>
</gene>
<comment type="caution">
    <text evidence="2">The sequence shown here is derived from an EMBL/GenBank/DDBJ whole genome shotgun (WGS) entry which is preliminary data.</text>
</comment>
<keyword evidence="1" id="KW-1133">Transmembrane helix</keyword>
<keyword evidence="1" id="KW-0472">Membrane</keyword>
<keyword evidence="1" id="KW-0812">Transmembrane</keyword>
<evidence type="ECO:0000256" key="1">
    <source>
        <dbReference type="SAM" id="Phobius"/>
    </source>
</evidence>